<dbReference type="SUPFAM" id="SSF52943">
    <property type="entry name" value="ATP synthase (F1-ATPase), gamma subunit"/>
    <property type="match status" value="1"/>
</dbReference>
<keyword evidence="8" id="KW-0139">CF(1)</keyword>
<dbReference type="Pfam" id="PF00231">
    <property type="entry name" value="ATP-synt"/>
    <property type="match status" value="1"/>
</dbReference>
<reference evidence="10 11" key="1">
    <citation type="submission" date="2016-10" db="EMBL/GenBank/DDBJ databases">
        <authorList>
            <person name="de Groot N.N."/>
        </authorList>
    </citation>
    <scope>NUCLEOTIDE SEQUENCE [LARGE SCALE GENOMIC DNA]</scope>
    <source>
        <strain evidence="10 11">LMG 2247</strain>
    </source>
</reference>
<dbReference type="InterPro" id="IPR035968">
    <property type="entry name" value="ATP_synth_F1_ATPase_gsu"/>
</dbReference>
<dbReference type="Gene3D" id="1.10.287.80">
    <property type="entry name" value="ATP synthase, gamma subunit, helix hairpin domain"/>
    <property type="match status" value="1"/>
</dbReference>
<dbReference type="OrthoDB" id="187217at2"/>
<evidence type="ECO:0000313" key="10">
    <source>
        <dbReference type="EMBL" id="SDG10222.1"/>
    </source>
</evidence>
<dbReference type="InterPro" id="IPR000131">
    <property type="entry name" value="ATP_synth_F1_gsu"/>
</dbReference>
<dbReference type="Gene3D" id="3.40.1380.10">
    <property type="match status" value="1"/>
</dbReference>
<dbReference type="AlphaFoldDB" id="A0A1G7RHI5"/>
<protein>
    <submittedName>
        <fullName evidence="10">F-type H+-transporting ATPase subunit gamma</fullName>
    </submittedName>
</protein>
<accession>A0A1G7RHI5</accession>
<organism evidence="10 11">
    <name type="scientific">Paraburkholderia phenazinium</name>
    <dbReference type="NCBI Taxonomy" id="60549"/>
    <lineage>
        <taxon>Bacteria</taxon>
        <taxon>Pseudomonadati</taxon>
        <taxon>Pseudomonadota</taxon>
        <taxon>Betaproteobacteria</taxon>
        <taxon>Burkholderiales</taxon>
        <taxon>Burkholderiaceae</taxon>
        <taxon>Paraburkholderia</taxon>
    </lineage>
</organism>
<evidence type="ECO:0000256" key="7">
    <source>
        <dbReference type="ARBA" id="ARBA00023136"/>
    </source>
</evidence>
<evidence type="ECO:0000256" key="1">
    <source>
        <dbReference type="ARBA" id="ARBA00003456"/>
    </source>
</evidence>
<gene>
    <name evidence="10" type="ORF">SAMN05216466_102110</name>
</gene>
<keyword evidence="5" id="KW-0375">Hydrogen ion transport</keyword>
<evidence type="ECO:0000256" key="4">
    <source>
        <dbReference type="ARBA" id="ARBA00022448"/>
    </source>
</evidence>
<dbReference type="GO" id="GO:0045259">
    <property type="term" value="C:proton-transporting ATP synthase complex"/>
    <property type="evidence" value="ECO:0007669"/>
    <property type="project" value="UniProtKB-KW"/>
</dbReference>
<evidence type="ECO:0000256" key="3">
    <source>
        <dbReference type="ARBA" id="ARBA00007681"/>
    </source>
</evidence>
<keyword evidence="6" id="KW-0406">Ion transport</keyword>
<proteinExistence type="inferred from homology"/>
<dbReference type="Proteomes" id="UP000199706">
    <property type="component" value="Unassembled WGS sequence"/>
</dbReference>
<evidence type="ECO:0000256" key="9">
    <source>
        <dbReference type="ARBA" id="ARBA00023310"/>
    </source>
</evidence>
<dbReference type="GO" id="GO:0046933">
    <property type="term" value="F:proton-transporting ATP synthase activity, rotational mechanism"/>
    <property type="evidence" value="ECO:0007669"/>
    <property type="project" value="InterPro"/>
</dbReference>
<evidence type="ECO:0000256" key="2">
    <source>
        <dbReference type="ARBA" id="ARBA00004170"/>
    </source>
</evidence>
<comment type="function">
    <text evidence="1">Produces ATP from ADP in the presence of a proton gradient across the membrane. The gamma chain is believed to be important in regulating ATPase activity and the flow of protons through the CF(0) complex.</text>
</comment>
<keyword evidence="7" id="KW-0472">Membrane</keyword>
<evidence type="ECO:0000256" key="6">
    <source>
        <dbReference type="ARBA" id="ARBA00023065"/>
    </source>
</evidence>
<keyword evidence="9" id="KW-0066">ATP synthesis</keyword>
<keyword evidence="4" id="KW-0813">Transport</keyword>
<comment type="subcellular location">
    <subcellularLocation>
        <location evidence="2">Membrane</location>
        <topology evidence="2">Peripheral membrane protein</topology>
    </subcellularLocation>
</comment>
<dbReference type="RefSeq" id="WP_090682081.1">
    <property type="nucleotide sequence ID" value="NZ_CADERL010000014.1"/>
</dbReference>
<comment type="similarity">
    <text evidence="3">Belongs to the ATPase gamma chain family.</text>
</comment>
<sequence length="303" mass="32677">MSNRLSEVQARISTVHELESVVSAMRGIAAARSREARSRLDGIRACAGVIGAAIGDALMLDERNSAPSRSPSGSTNADGDGHGTHVVIVLCAEQGFVGTFNEHVIEAAARLRHPQRNDYFVIGDRGVVVAQEHGLTVGWSAPMVAHVDEVPALADRITGALYERLDGGRATRVTLLHAVPQIATAIEIVQNALLPFDFERFAVPKRQLAPLVTLPPARLLARLAEEYVFTQLCEAIMLSFAAENEARMRAMIAARTNVHDTLDQLIGDSRRLRQEEITAEIVELSAGSLAASTGSVKQKRPPK</sequence>
<dbReference type="PRINTS" id="PR00126">
    <property type="entry name" value="ATPASEGAMMA"/>
</dbReference>
<name>A0A1G7RHI5_9BURK</name>
<evidence type="ECO:0000256" key="5">
    <source>
        <dbReference type="ARBA" id="ARBA00022781"/>
    </source>
</evidence>
<dbReference type="EMBL" id="FNCJ01000002">
    <property type="protein sequence ID" value="SDG10222.1"/>
    <property type="molecule type" value="Genomic_DNA"/>
</dbReference>
<evidence type="ECO:0000313" key="11">
    <source>
        <dbReference type="Proteomes" id="UP000199706"/>
    </source>
</evidence>
<evidence type="ECO:0000256" key="8">
    <source>
        <dbReference type="ARBA" id="ARBA00023196"/>
    </source>
</evidence>